<dbReference type="GO" id="GO:0003713">
    <property type="term" value="F:transcription coactivator activity"/>
    <property type="evidence" value="ECO:0007669"/>
    <property type="project" value="TreeGrafter"/>
</dbReference>
<evidence type="ECO:0000313" key="2">
    <source>
        <dbReference type="EMBL" id="CAG7716147.1"/>
    </source>
</evidence>
<feature type="region of interest" description="Disordered" evidence="1">
    <location>
        <begin position="247"/>
        <end position="272"/>
    </location>
</feature>
<dbReference type="OrthoDB" id="6021257at2759"/>
<keyword evidence="3" id="KW-1185">Reference proteome</keyword>
<sequence>MAEKEKEEVVEEGRILKSIRHEYLGFCKLGAVTVRERPLPKSYGLKCFSVQCDKKQFYMNSSKGSDVAEDNAKTRQMLRREKIKKPIITTGESDAKIRMPPPKYPPPRFIKKKKGSSKSGGAKLRPTLQPVEGSHSSSKNRLNFVPFELPKGRARTQSPTFPNNTAPGSEAEKGPGSSKSHGKGGKAAKLAAIKRKRQKIVKKLRPISKAGETPTVIPGNQMRKLVNSWATKLGSFSKNECIKKKIKQKKTNPALKSTLPHPTKAQLKQADSSKTTVQKIGFSLINRYRMGRFKSWRCAYHSQNPAEETDSSTADQSSSTPVKVTIRSNPLVNNTVDLLRYKRDLEACSDNLDPDILYKKIASFPVIPTNIPKGELLLESIPMSMDEVKNVLMKRVAILLAHGGFTHTKLPAMEMLADSLNNFLINITRRLKQIKERELSGVDHGFPDPVERVLVELGMGGVRGLEEFYQTKVVDYHRRMVDQCKYLKNHYTNIIQAKARLCPENDQNMTGVLPQTSTSMVDMITASVQNNGLENISASQLKDTLSQSNMLRLNFEAPVSCGAQLNDPNMIDA</sequence>
<comment type="caution">
    <text evidence="2">The sequence shown here is derived from an EMBL/GenBank/DDBJ whole genome shotgun (WGS) entry which is preliminary data.</text>
</comment>
<dbReference type="AlphaFoldDB" id="A0A8J2NRV6"/>
<reference evidence="2" key="1">
    <citation type="submission" date="2021-06" db="EMBL/GenBank/DDBJ databases">
        <authorList>
            <person name="Hodson N. C."/>
            <person name="Mongue J. A."/>
            <person name="Jaron S. K."/>
        </authorList>
    </citation>
    <scope>NUCLEOTIDE SEQUENCE</scope>
</reference>
<dbReference type="GO" id="GO:0000124">
    <property type="term" value="C:SAGA complex"/>
    <property type="evidence" value="ECO:0007669"/>
    <property type="project" value="InterPro"/>
</dbReference>
<dbReference type="PANTHER" id="PTHR28598:SF1">
    <property type="entry name" value="STAGA COMPLEX 65 SUBUNIT GAMMA"/>
    <property type="match status" value="1"/>
</dbReference>
<feature type="compositionally biased region" description="Pro residues" evidence="1">
    <location>
        <begin position="99"/>
        <end position="108"/>
    </location>
</feature>
<evidence type="ECO:0000313" key="3">
    <source>
        <dbReference type="Proteomes" id="UP000708208"/>
    </source>
</evidence>
<protein>
    <submittedName>
        <fullName evidence="2">Uncharacterized protein</fullName>
    </submittedName>
</protein>
<feature type="region of interest" description="Disordered" evidence="1">
    <location>
        <begin position="94"/>
        <end position="188"/>
    </location>
</feature>
<organism evidence="2 3">
    <name type="scientific">Allacma fusca</name>
    <dbReference type="NCBI Taxonomy" id="39272"/>
    <lineage>
        <taxon>Eukaryota</taxon>
        <taxon>Metazoa</taxon>
        <taxon>Ecdysozoa</taxon>
        <taxon>Arthropoda</taxon>
        <taxon>Hexapoda</taxon>
        <taxon>Collembola</taxon>
        <taxon>Symphypleona</taxon>
        <taxon>Sminthuridae</taxon>
        <taxon>Allacma</taxon>
    </lineage>
</organism>
<gene>
    <name evidence="2" type="ORF">AFUS01_LOCUS5676</name>
</gene>
<dbReference type="CDD" id="cd06847">
    <property type="entry name" value="HFD_SUPT7L"/>
    <property type="match status" value="1"/>
</dbReference>
<dbReference type="InterPro" id="IPR039460">
    <property type="entry name" value="SUPT7L/Spt7"/>
</dbReference>
<feature type="compositionally biased region" description="Polar residues" evidence="1">
    <location>
        <begin position="155"/>
        <end position="167"/>
    </location>
</feature>
<dbReference type="PANTHER" id="PTHR28598">
    <property type="entry name" value="STAGA COMPLEX 65 SUBUNIT GAMMA"/>
    <property type="match status" value="1"/>
</dbReference>
<proteinExistence type="predicted"/>
<evidence type="ECO:0000256" key="1">
    <source>
        <dbReference type="SAM" id="MobiDB-lite"/>
    </source>
</evidence>
<accession>A0A8J2NRV6</accession>
<dbReference type="EMBL" id="CAJVCH010036217">
    <property type="protein sequence ID" value="CAG7716147.1"/>
    <property type="molecule type" value="Genomic_DNA"/>
</dbReference>
<name>A0A8J2NRV6_9HEXA</name>
<dbReference type="Proteomes" id="UP000708208">
    <property type="component" value="Unassembled WGS sequence"/>
</dbReference>